<comment type="caution">
    <text evidence="2">The sequence shown here is derived from an EMBL/GenBank/DDBJ whole genome shotgun (WGS) entry which is preliminary data.</text>
</comment>
<dbReference type="OrthoDB" id="1450584at2"/>
<organism evidence="2 3">
    <name type="scientific">Leeuwenhoekiella polynyae</name>
    <dbReference type="NCBI Taxonomy" id="1550906"/>
    <lineage>
        <taxon>Bacteria</taxon>
        <taxon>Pseudomonadati</taxon>
        <taxon>Bacteroidota</taxon>
        <taxon>Flavobacteriia</taxon>
        <taxon>Flavobacteriales</taxon>
        <taxon>Flavobacteriaceae</taxon>
        <taxon>Leeuwenhoekiella</taxon>
    </lineage>
</organism>
<evidence type="ECO:0000256" key="1">
    <source>
        <dbReference type="SAM" id="SignalP"/>
    </source>
</evidence>
<evidence type="ECO:0000313" key="2">
    <source>
        <dbReference type="EMBL" id="RXG11261.1"/>
    </source>
</evidence>
<proteinExistence type="predicted"/>
<reference evidence="2 3" key="1">
    <citation type="submission" date="2018-07" db="EMBL/GenBank/DDBJ databases">
        <title>Leeuwenhoekiella genomics.</title>
        <authorList>
            <person name="Tahon G."/>
            <person name="Willems A."/>
        </authorList>
    </citation>
    <scope>NUCLEOTIDE SEQUENCE [LARGE SCALE GENOMIC DNA]</scope>
    <source>
        <strain evidence="2 3">LMG 29608</strain>
    </source>
</reference>
<keyword evidence="1" id="KW-0732">Signal</keyword>
<sequence>MNCSFFKTLLGVSLLALMMHSCKIETSNDAAQDYATADLLGTWNVKTTAHKHPDIQSVKLVNDSVAEVVIKDLSGKQQQVPGTWERNVKQSAGPMEFSFDFKLSYHYDHQYALMGRIEEADDTMTISVGDLVLEKS</sequence>
<evidence type="ECO:0008006" key="4">
    <source>
        <dbReference type="Google" id="ProtNLM"/>
    </source>
</evidence>
<feature type="signal peptide" evidence="1">
    <location>
        <begin position="1"/>
        <end position="24"/>
    </location>
</feature>
<protein>
    <recommendedName>
        <fullName evidence="4">Lipocalin-like protein</fullName>
    </recommendedName>
</protein>
<gene>
    <name evidence="2" type="ORF">DSM02_4123</name>
</gene>
<dbReference type="EMBL" id="QOVK01000039">
    <property type="protein sequence ID" value="RXG11261.1"/>
    <property type="molecule type" value="Genomic_DNA"/>
</dbReference>
<dbReference type="Proteomes" id="UP000289859">
    <property type="component" value="Unassembled WGS sequence"/>
</dbReference>
<name>A0A4Q0NN73_9FLAO</name>
<accession>A0A4Q0NN73</accession>
<evidence type="ECO:0000313" key="3">
    <source>
        <dbReference type="Proteomes" id="UP000289859"/>
    </source>
</evidence>
<feature type="chain" id="PRO_5020554135" description="Lipocalin-like protein" evidence="1">
    <location>
        <begin position="25"/>
        <end position="136"/>
    </location>
</feature>
<dbReference type="RefSeq" id="WP_128767276.1">
    <property type="nucleotide sequence ID" value="NZ_JBHUOO010000016.1"/>
</dbReference>
<keyword evidence="3" id="KW-1185">Reference proteome</keyword>
<dbReference type="AlphaFoldDB" id="A0A4Q0NN73"/>